<evidence type="ECO:0000256" key="3">
    <source>
        <dbReference type="ARBA" id="ARBA00009919"/>
    </source>
</evidence>
<evidence type="ECO:0000259" key="12">
    <source>
        <dbReference type="PROSITE" id="PS50206"/>
    </source>
</evidence>
<evidence type="ECO:0000313" key="14">
    <source>
        <dbReference type="Proteomes" id="UP000095228"/>
    </source>
</evidence>
<dbReference type="STRING" id="1838286.Verru16b_01825"/>
<accession>A0A1D8AV31</accession>
<dbReference type="GO" id="GO:0008146">
    <property type="term" value="F:sulfotransferase activity"/>
    <property type="evidence" value="ECO:0007669"/>
    <property type="project" value="TreeGrafter"/>
</dbReference>
<comment type="pathway">
    <text evidence="1">Cofactor biosynthesis; molybdopterin biosynthesis.</text>
</comment>
<dbReference type="InterPro" id="IPR036563">
    <property type="entry name" value="MoaE_sf"/>
</dbReference>
<dbReference type="Proteomes" id="UP000095228">
    <property type="component" value="Chromosome"/>
</dbReference>
<dbReference type="GO" id="GO:0016779">
    <property type="term" value="F:nucleotidyltransferase activity"/>
    <property type="evidence" value="ECO:0007669"/>
    <property type="project" value="UniProtKB-KW"/>
</dbReference>
<dbReference type="SUPFAM" id="SSF54690">
    <property type="entry name" value="Molybdopterin synthase subunit MoaE"/>
    <property type="match status" value="1"/>
</dbReference>
<dbReference type="GO" id="GO:0005829">
    <property type="term" value="C:cytosol"/>
    <property type="evidence" value="ECO:0007669"/>
    <property type="project" value="TreeGrafter"/>
</dbReference>
<dbReference type="Gene3D" id="3.40.50.720">
    <property type="entry name" value="NAD(P)-binding Rossmann-like Domain"/>
    <property type="match status" value="1"/>
</dbReference>
<dbReference type="InterPro" id="IPR003448">
    <property type="entry name" value="Mopterin_biosynth_MoaE"/>
</dbReference>
<dbReference type="GO" id="GO:0006777">
    <property type="term" value="P:Mo-molybdopterin cofactor biosynthetic process"/>
    <property type="evidence" value="ECO:0007669"/>
    <property type="project" value="InterPro"/>
</dbReference>
<evidence type="ECO:0000256" key="11">
    <source>
        <dbReference type="ARBA" id="ARBA00049878"/>
    </source>
</evidence>
<dbReference type="GO" id="GO:0030366">
    <property type="term" value="F:molybdopterin synthase activity"/>
    <property type="evidence" value="ECO:0007669"/>
    <property type="project" value="UniProtKB-EC"/>
</dbReference>
<dbReference type="PANTHER" id="PTHR10953">
    <property type="entry name" value="UBIQUITIN-ACTIVATING ENZYME E1"/>
    <property type="match status" value="1"/>
</dbReference>
<evidence type="ECO:0000313" key="13">
    <source>
        <dbReference type="EMBL" id="AOS44757.1"/>
    </source>
</evidence>
<dbReference type="PATRIC" id="fig|1838286.3.peg.1837"/>
<dbReference type="Pfam" id="PF02391">
    <property type="entry name" value="MoaE"/>
    <property type="match status" value="1"/>
</dbReference>
<dbReference type="InterPro" id="IPR000594">
    <property type="entry name" value="ThiF_NAD_FAD-bd"/>
</dbReference>
<reference evidence="13 14" key="1">
    <citation type="submission" date="2016-06" db="EMBL/GenBank/DDBJ databases">
        <title>Three novel species with peptidoglycan cell walls form the new genus Lacunisphaera gen. nov. in the family Opitutaceae of the verrucomicrobial subdivision 4.</title>
        <authorList>
            <person name="Rast P."/>
            <person name="Gloeckner I."/>
            <person name="Jogler M."/>
            <person name="Boedeker C."/>
            <person name="Jeske O."/>
            <person name="Wiegand S."/>
            <person name="Reinhardt R."/>
            <person name="Schumann P."/>
            <person name="Rohde M."/>
            <person name="Spring S."/>
            <person name="Gloeckner F.O."/>
            <person name="Jogler C."/>
        </authorList>
    </citation>
    <scope>NUCLEOTIDE SEQUENCE [LARGE SCALE GENOMIC DNA]</scope>
    <source>
        <strain evidence="13 14">IG16b</strain>
    </source>
</reference>
<evidence type="ECO:0000256" key="10">
    <source>
        <dbReference type="ARBA" id="ARBA00032474"/>
    </source>
</evidence>
<dbReference type="RefSeq" id="WP_069961978.1">
    <property type="nucleotide sequence ID" value="NZ_CP016094.1"/>
</dbReference>
<dbReference type="OrthoDB" id="9800872at2"/>
<dbReference type="SUPFAM" id="SSF69572">
    <property type="entry name" value="Activating enzymes of the ubiquitin-like proteins"/>
    <property type="match status" value="1"/>
</dbReference>
<dbReference type="FunFam" id="3.40.50.720:FF:000080">
    <property type="entry name" value="Thiazole biosynthesis adenylyltransferase ThiF"/>
    <property type="match status" value="1"/>
</dbReference>
<keyword evidence="13" id="KW-0808">Transferase</keyword>
<comment type="similarity">
    <text evidence="3">Belongs to the HesA/MoeB/ThiF family.</text>
</comment>
<dbReference type="Pfam" id="PF00899">
    <property type="entry name" value="ThiF"/>
    <property type="match status" value="1"/>
</dbReference>
<dbReference type="InterPro" id="IPR045886">
    <property type="entry name" value="ThiF/MoeB/HesA"/>
</dbReference>
<evidence type="ECO:0000256" key="2">
    <source>
        <dbReference type="ARBA" id="ARBA00005426"/>
    </source>
</evidence>
<feature type="domain" description="Rhodanese" evidence="12">
    <location>
        <begin position="444"/>
        <end position="487"/>
    </location>
</feature>
<organism evidence="13 14">
    <name type="scientific">Lacunisphaera limnophila</name>
    <dbReference type="NCBI Taxonomy" id="1838286"/>
    <lineage>
        <taxon>Bacteria</taxon>
        <taxon>Pseudomonadati</taxon>
        <taxon>Verrucomicrobiota</taxon>
        <taxon>Opitutia</taxon>
        <taxon>Opitutales</taxon>
        <taxon>Opitutaceae</taxon>
        <taxon>Lacunisphaera</taxon>
    </lineage>
</organism>
<keyword evidence="13" id="KW-0548">Nucleotidyltransferase</keyword>
<evidence type="ECO:0000256" key="9">
    <source>
        <dbReference type="ARBA" id="ARBA00030781"/>
    </source>
</evidence>
<dbReference type="KEGG" id="obg:Verru16b_01825"/>
<name>A0A1D8AV31_9BACT</name>
<dbReference type="Gene3D" id="3.90.1170.40">
    <property type="entry name" value="Molybdopterin biosynthesis MoaE subunit"/>
    <property type="match status" value="1"/>
</dbReference>
<proteinExistence type="inferred from homology"/>
<dbReference type="InterPro" id="IPR001763">
    <property type="entry name" value="Rhodanese-like_dom"/>
</dbReference>
<dbReference type="AlphaFoldDB" id="A0A1D8AV31"/>
<evidence type="ECO:0000256" key="1">
    <source>
        <dbReference type="ARBA" id="ARBA00005046"/>
    </source>
</evidence>
<dbReference type="PROSITE" id="PS50206">
    <property type="entry name" value="RHODANESE_3"/>
    <property type="match status" value="1"/>
</dbReference>
<evidence type="ECO:0000256" key="5">
    <source>
        <dbReference type="ARBA" id="ARBA00013858"/>
    </source>
</evidence>
<comment type="similarity">
    <text evidence="2">Belongs to the MoaE family.</text>
</comment>
<dbReference type="EC" id="2.8.1.12" evidence="4"/>
<comment type="catalytic activity">
    <reaction evidence="11">
        <text>2 [molybdopterin-synthase sulfur-carrier protein]-C-terminal-Gly-aminoethanethioate + cyclic pyranopterin phosphate + H2O = molybdopterin + 2 [molybdopterin-synthase sulfur-carrier protein]-C-terminal Gly-Gly + 2 H(+)</text>
        <dbReference type="Rhea" id="RHEA:26333"/>
        <dbReference type="Rhea" id="RHEA-COMP:12202"/>
        <dbReference type="Rhea" id="RHEA-COMP:19907"/>
        <dbReference type="ChEBI" id="CHEBI:15377"/>
        <dbReference type="ChEBI" id="CHEBI:15378"/>
        <dbReference type="ChEBI" id="CHEBI:58698"/>
        <dbReference type="ChEBI" id="CHEBI:59648"/>
        <dbReference type="ChEBI" id="CHEBI:90778"/>
        <dbReference type="ChEBI" id="CHEBI:232372"/>
        <dbReference type="EC" id="2.8.1.12"/>
    </reaction>
</comment>
<dbReference type="EMBL" id="CP016094">
    <property type="protein sequence ID" value="AOS44757.1"/>
    <property type="molecule type" value="Genomic_DNA"/>
</dbReference>
<dbReference type="InterPro" id="IPR035985">
    <property type="entry name" value="Ubiquitin-activating_enz"/>
</dbReference>
<dbReference type="GO" id="GO:0004792">
    <property type="term" value="F:thiosulfate-cyanide sulfurtransferase activity"/>
    <property type="evidence" value="ECO:0007669"/>
    <property type="project" value="TreeGrafter"/>
</dbReference>
<evidence type="ECO:0000256" key="7">
    <source>
        <dbReference type="ARBA" id="ARBA00029745"/>
    </source>
</evidence>
<keyword evidence="14" id="KW-1185">Reference proteome</keyword>
<evidence type="ECO:0000256" key="8">
    <source>
        <dbReference type="ARBA" id="ARBA00030407"/>
    </source>
</evidence>
<protein>
    <recommendedName>
        <fullName evidence="5">Molybdopterin synthase catalytic subunit</fullName>
        <ecNumber evidence="4">2.8.1.12</ecNumber>
    </recommendedName>
    <alternativeName>
        <fullName evidence="9">MPT synthase subunit 2</fullName>
    </alternativeName>
    <alternativeName>
        <fullName evidence="7">Molybdenum cofactor biosynthesis protein E</fullName>
    </alternativeName>
    <alternativeName>
        <fullName evidence="8">Molybdopterin-converting factor large subunit</fullName>
    </alternativeName>
    <alternativeName>
        <fullName evidence="10">Molybdopterin-converting factor subunit 2</fullName>
    </alternativeName>
</protein>
<dbReference type="CDD" id="cd00757">
    <property type="entry name" value="ThiF_MoeB_HesA_family"/>
    <property type="match status" value="1"/>
</dbReference>
<gene>
    <name evidence="13" type="primary">thiF</name>
    <name evidence="13" type="ORF">Verru16b_01825</name>
</gene>
<dbReference type="GO" id="GO:0008641">
    <property type="term" value="F:ubiquitin-like modifier activating enzyme activity"/>
    <property type="evidence" value="ECO:0007669"/>
    <property type="project" value="InterPro"/>
</dbReference>
<dbReference type="PANTHER" id="PTHR10953:SF102">
    <property type="entry name" value="ADENYLYLTRANSFERASE AND SULFURTRANSFERASE MOCS3"/>
    <property type="match status" value="1"/>
</dbReference>
<sequence length="487" mass="50864">MFELTATPIDPAALSARLNAPEAGALTIFEGRVRNHHLGQPVTHLEYEAFDDLARLEGEAITAETERIYPGTKVLCVHRTGSLAIGEAAVWIGIASAHRQAGFAACRHVIEELKLRLPVWKKEHHPGGAAEWVNCTAEAAARPATDEMYARQAALPEVGTAGQAKLSAARVLVVGVGGLGCPAALYLAGAGLGRLTLVDGGKVERSNLPRQILFTTAELGAPKALAAAARLRLHNPSVQITSHEGDLTSANARALVAGHDVVLDCTDNFTSRFLLHDTCLALGVPLVSAAVHRFEGTLDVFTPGVGGCLHCQWTGRNPGELDSAGNCAGGPVFGPAVGVLGVMQAAEAIKLILGLAGDAPRQSRLVNLLDGSQLSIAREPRPDCPVCSRLDTLKAVPPVAVTDTTLFLDPARIASVGPTAQTVYLTEPGETAPAGMTSVPALDLARLRELATAGPLVLTCRYGVRSAALARLLRTEGNTQVFALTTA</sequence>
<dbReference type="CDD" id="cd00158">
    <property type="entry name" value="RHOD"/>
    <property type="match status" value="1"/>
</dbReference>
<comment type="subunit">
    <text evidence="6">Heterotetramer of 2 MoaD subunits and 2 MoaE subunits. Also stable as homodimer. The enzyme changes between these two forms during catalysis.</text>
</comment>
<dbReference type="CDD" id="cd00756">
    <property type="entry name" value="MoaE"/>
    <property type="match status" value="1"/>
</dbReference>
<evidence type="ECO:0000256" key="4">
    <source>
        <dbReference type="ARBA" id="ARBA00011950"/>
    </source>
</evidence>
<evidence type="ECO:0000256" key="6">
    <source>
        <dbReference type="ARBA" id="ARBA00026066"/>
    </source>
</evidence>